<evidence type="ECO:0000313" key="2">
    <source>
        <dbReference type="EMBL" id="REG78422.1"/>
    </source>
</evidence>
<feature type="transmembrane region" description="Helical" evidence="1">
    <location>
        <begin position="20"/>
        <end position="41"/>
    </location>
</feature>
<keyword evidence="3" id="KW-1185">Reference proteome</keyword>
<evidence type="ECO:0000313" key="3">
    <source>
        <dbReference type="Proteomes" id="UP000256405"/>
    </source>
</evidence>
<dbReference type="AlphaFoldDB" id="A0A3E0D8T4"/>
<evidence type="ECO:0008006" key="4">
    <source>
        <dbReference type="Google" id="ProtNLM"/>
    </source>
</evidence>
<accession>A0A3E0D8T4</accession>
<keyword evidence="1" id="KW-0812">Transmembrane</keyword>
<gene>
    <name evidence="2" type="ORF">C8N25_13425</name>
</gene>
<sequence length="259" mass="29234">MLAYLLPNLQTSSILRQNSLYRIIVMLKIFQVSTLVFFLFASMHVSAQNFYKEKNSRDNIVSIGMGPSFAYLDNGGQFRSINFEIKPSISASLTKRLNDRFELRATGGVQWISSGGNPSAYVQNIWTANNSSFTTNGSVYYFDVMPTMYVIPFGNHMNRSIINFYGGFGLGVMRANTKQTKSFSKDEVPKRQRITTGYVPIRAGISYTLGPFSDIALEGTMLATFTDNLDGNVGFNRFGDHLVQGQLVYRRYFFSKSEY</sequence>
<comment type="caution">
    <text evidence="2">The sequence shown here is derived from an EMBL/GenBank/DDBJ whole genome shotgun (WGS) entry which is preliminary data.</text>
</comment>
<dbReference type="EMBL" id="QUNF01000034">
    <property type="protein sequence ID" value="REG78422.1"/>
    <property type="molecule type" value="Genomic_DNA"/>
</dbReference>
<proteinExistence type="predicted"/>
<keyword evidence="1" id="KW-0472">Membrane</keyword>
<dbReference type="Proteomes" id="UP000256405">
    <property type="component" value="Unassembled WGS sequence"/>
</dbReference>
<protein>
    <recommendedName>
        <fullName evidence="4">Outer membrane protein with beta-barrel domain</fullName>
    </recommendedName>
</protein>
<organism evidence="2 3">
    <name type="scientific">Algoriphagus antarcticus</name>
    <dbReference type="NCBI Taxonomy" id="238540"/>
    <lineage>
        <taxon>Bacteria</taxon>
        <taxon>Pseudomonadati</taxon>
        <taxon>Bacteroidota</taxon>
        <taxon>Cytophagia</taxon>
        <taxon>Cytophagales</taxon>
        <taxon>Cyclobacteriaceae</taxon>
        <taxon>Algoriphagus</taxon>
    </lineage>
</organism>
<reference evidence="2 3" key="1">
    <citation type="submission" date="2018-08" db="EMBL/GenBank/DDBJ databases">
        <title>Genomic Encyclopedia of Archaeal and Bacterial Type Strains, Phase II (KMG-II): from individual species to whole genera.</title>
        <authorList>
            <person name="Goeker M."/>
        </authorList>
    </citation>
    <scope>NUCLEOTIDE SEQUENCE [LARGE SCALE GENOMIC DNA]</scope>
    <source>
        <strain evidence="2 3">DSM 15986</strain>
    </source>
</reference>
<evidence type="ECO:0000256" key="1">
    <source>
        <dbReference type="SAM" id="Phobius"/>
    </source>
</evidence>
<keyword evidence="1" id="KW-1133">Transmembrane helix</keyword>
<name>A0A3E0D8T4_9BACT</name>